<dbReference type="PANTHER" id="PTHR16207">
    <property type="entry name" value="SET DOMAIN-CONTAINING PROTEIN"/>
    <property type="match status" value="1"/>
</dbReference>
<dbReference type="AlphaFoldDB" id="Q4RK02"/>
<dbReference type="GO" id="GO:0000792">
    <property type="term" value="C:heterochromatin"/>
    <property type="evidence" value="ECO:0007669"/>
    <property type="project" value="TreeGrafter"/>
</dbReference>
<feature type="compositionally biased region" description="Polar residues" evidence="1">
    <location>
        <begin position="124"/>
        <end position="135"/>
    </location>
</feature>
<feature type="region of interest" description="Disordered" evidence="1">
    <location>
        <begin position="13"/>
        <end position="69"/>
    </location>
</feature>
<reference evidence="2" key="2">
    <citation type="submission" date="2004-02" db="EMBL/GenBank/DDBJ databases">
        <authorList>
            <consortium name="Genoscope"/>
            <consortium name="Whitehead Institute Centre for Genome Research"/>
        </authorList>
    </citation>
    <scope>NUCLEOTIDE SEQUENCE</scope>
</reference>
<evidence type="ECO:0000313" key="2">
    <source>
        <dbReference type="EMBL" id="CAG11280.1"/>
    </source>
</evidence>
<dbReference type="InterPro" id="IPR046432">
    <property type="entry name" value="TASOR"/>
</dbReference>
<feature type="compositionally biased region" description="Basic and acidic residues" evidence="1">
    <location>
        <begin position="15"/>
        <end position="26"/>
    </location>
</feature>
<evidence type="ECO:0000256" key="1">
    <source>
        <dbReference type="SAM" id="MobiDB-lite"/>
    </source>
</evidence>
<dbReference type="PANTHER" id="PTHR16207:SF1">
    <property type="entry name" value="PROTEIN TASOR"/>
    <property type="match status" value="1"/>
</dbReference>
<feature type="compositionally biased region" description="Low complexity" evidence="1">
    <location>
        <begin position="166"/>
        <end position="176"/>
    </location>
</feature>
<dbReference type="OrthoDB" id="5960959at2759"/>
<dbReference type="KEGG" id="tng:GSTEN00033205G001"/>
<gene>
    <name evidence="2" type="ORF">GSTENG00033205001</name>
</gene>
<feature type="region of interest" description="Disordered" evidence="1">
    <location>
        <begin position="124"/>
        <end position="147"/>
    </location>
</feature>
<dbReference type="GO" id="GO:0097355">
    <property type="term" value="P:protein localization to heterochromatin"/>
    <property type="evidence" value="ECO:0007669"/>
    <property type="project" value="TreeGrafter"/>
</dbReference>
<dbReference type="GO" id="GO:0045814">
    <property type="term" value="P:negative regulation of gene expression, epigenetic"/>
    <property type="evidence" value="ECO:0007669"/>
    <property type="project" value="InterPro"/>
</dbReference>
<dbReference type="GO" id="GO:0003682">
    <property type="term" value="F:chromatin binding"/>
    <property type="evidence" value="ECO:0007669"/>
    <property type="project" value="TreeGrafter"/>
</dbReference>
<sequence>MKQLLKLIQQHKKALVKDPGKDRGEDGSWDANRLKRKFEGDEKGGANKHQRLDPICNGESSRGLQADDLGDDVAQKDNLTAVMESMGIYDTDLRTHGNDGSTAVNETQRLLKILLTTLKKAVSQGSLSVQSNKPSAGSVLESETDLKQQKELVSQTNYNEEDMDCSPGSPFSPGSSQHLEHTSEDPPWVNPANEGSDSGLLAGSLIGQLKPEVFSSLVEIFKDVTKNTVKFYIYSGDEWEQSDVCKDIKVRFLTCFIWIHHNATQFNKQ</sequence>
<protein>
    <submittedName>
        <fullName evidence="2">(spotted green pufferfish) hypothetical protein</fullName>
    </submittedName>
</protein>
<name>Q4RK02_TETNG</name>
<reference evidence="2" key="1">
    <citation type="journal article" date="2004" name="Nature">
        <title>Genome duplication in the teleost fish Tetraodon nigroviridis reveals the early vertebrate proto-karyotype.</title>
        <authorList>
            <person name="Jaillon O."/>
            <person name="Aury J.-M."/>
            <person name="Brunet F."/>
            <person name="Petit J.-L."/>
            <person name="Stange-Thomann N."/>
            <person name="Mauceli E."/>
            <person name="Bouneau L."/>
            <person name="Fischer C."/>
            <person name="Ozouf-Costaz C."/>
            <person name="Bernot A."/>
            <person name="Nicaud S."/>
            <person name="Jaffe D."/>
            <person name="Fisher S."/>
            <person name="Lutfalla G."/>
            <person name="Dossat C."/>
            <person name="Segurens B."/>
            <person name="Dasilva C."/>
            <person name="Salanoubat M."/>
            <person name="Levy M."/>
            <person name="Boudet N."/>
            <person name="Castellano S."/>
            <person name="Anthouard V."/>
            <person name="Jubin C."/>
            <person name="Castelli V."/>
            <person name="Katinka M."/>
            <person name="Vacherie B."/>
            <person name="Biemont C."/>
            <person name="Skalli Z."/>
            <person name="Cattolico L."/>
            <person name="Poulain J."/>
            <person name="De Berardinis V."/>
            <person name="Cruaud C."/>
            <person name="Duprat S."/>
            <person name="Brottier P."/>
            <person name="Coutanceau J.-P."/>
            <person name="Gouzy J."/>
            <person name="Parra G."/>
            <person name="Lardier G."/>
            <person name="Chapple C."/>
            <person name="McKernan K.J."/>
            <person name="McEwan P."/>
            <person name="Bosak S."/>
            <person name="Kellis M."/>
            <person name="Volff J.-N."/>
            <person name="Guigo R."/>
            <person name="Zody M.C."/>
            <person name="Mesirov J."/>
            <person name="Lindblad-Toh K."/>
            <person name="Birren B."/>
            <person name="Nusbaum C."/>
            <person name="Kahn D."/>
            <person name="Robinson-Rechavi M."/>
            <person name="Laudet V."/>
            <person name="Schachter V."/>
            <person name="Quetier F."/>
            <person name="Saurin W."/>
            <person name="Scarpelli C."/>
            <person name="Wincker P."/>
            <person name="Lander E.S."/>
            <person name="Weissenbach J."/>
            <person name="Roest Crollius H."/>
        </authorList>
    </citation>
    <scope>NUCLEOTIDE SEQUENCE [LARGE SCALE GENOMIC DNA]</scope>
</reference>
<organism evidence="2">
    <name type="scientific">Tetraodon nigroviridis</name>
    <name type="common">Spotted green pufferfish</name>
    <name type="synonym">Chelonodon nigroviridis</name>
    <dbReference type="NCBI Taxonomy" id="99883"/>
    <lineage>
        <taxon>Eukaryota</taxon>
        <taxon>Metazoa</taxon>
        <taxon>Chordata</taxon>
        <taxon>Craniata</taxon>
        <taxon>Vertebrata</taxon>
        <taxon>Euteleostomi</taxon>
        <taxon>Actinopterygii</taxon>
        <taxon>Neopterygii</taxon>
        <taxon>Teleostei</taxon>
        <taxon>Neoteleostei</taxon>
        <taxon>Acanthomorphata</taxon>
        <taxon>Eupercaria</taxon>
        <taxon>Tetraodontiformes</taxon>
        <taxon>Tetradontoidea</taxon>
        <taxon>Tetraodontidae</taxon>
        <taxon>Tetraodon</taxon>
    </lineage>
</organism>
<proteinExistence type="predicted"/>
<comment type="caution">
    <text evidence="2">The sequence shown here is derived from an EMBL/GenBank/DDBJ whole genome shotgun (WGS) entry which is preliminary data.</text>
</comment>
<feature type="region of interest" description="Disordered" evidence="1">
    <location>
        <begin position="159"/>
        <end position="194"/>
    </location>
</feature>
<accession>Q4RK02</accession>
<dbReference type="EMBL" id="CAAE01015033">
    <property type="protein sequence ID" value="CAG11280.1"/>
    <property type="molecule type" value="Genomic_DNA"/>
</dbReference>
<dbReference type="GO" id="GO:0005654">
    <property type="term" value="C:nucleoplasm"/>
    <property type="evidence" value="ECO:0007669"/>
    <property type="project" value="TreeGrafter"/>
</dbReference>